<keyword evidence="1" id="KW-0732">Signal</keyword>
<feature type="chain" id="PRO_5036881285" evidence="1">
    <location>
        <begin position="21"/>
        <end position="302"/>
    </location>
</feature>
<name>A0A914CD29_9BILA</name>
<evidence type="ECO:0000313" key="3">
    <source>
        <dbReference type="WBParaSite" id="ACRNAN_Path_904.g3480.t1"/>
    </source>
</evidence>
<evidence type="ECO:0000313" key="2">
    <source>
        <dbReference type="Proteomes" id="UP000887540"/>
    </source>
</evidence>
<feature type="signal peptide" evidence="1">
    <location>
        <begin position="1"/>
        <end position="20"/>
    </location>
</feature>
<accession>A0A914CD29</accession>
<reference evidence="3" key="1">
    <citation type="submission" date="2022-11" db="UniProtKB">
        <authorList>
            <consortium name="WormBaseParasite"/>
        </authorList>
    </citation>
    <scope>IDENTIFICATION</scope>
</reference>
<protein>
    <submittedName>
        <fullName evidence="3">Uncharacterized protein</fullName>
    </submittedName>
</protein>
<organism evidence="2 3">
    <name type="scientific">Acrobeloides nanus</name>
    <dbReference type="NCBI Taxonomy" id="290746"/>
    <lineage>
        <taxon>Eukaryota</taxon>
        <taxon>Metazoa</taxon>
        <taxon>Ecdysozoa</taxon>
        <taxon>Nematoda</taxon>
        <taxon>Chromadorea</taxon>
        <taxon>Rhabditida</taxon>
        <taxon>Tylenchina</taxon>
        <taxon>Cephalobomorpha</taxon>
        <taxon>Cephaloboidea</taxon>
        <taxon>Cephalobidae</taxon>
        <taxon>Acrobeloides</taxon>
    </lineage>
</organism>
<sequence length="302" mass="35186">MKILSATLVVLTIYVACIHARYTYNSGSQLSLDNVHTQTANTKSDPKLKEGVVNWIKDQFDPELVKIWYESSISQQTCIQRGLTFAIGQIEEQNSTKEMEFIENYCPSDADAVEKFFRVLRKYIKKAKERNENFLKDMPDSIRVPIEKINKRCKWLALSTNKEDQYENYYQISDAYEEILIAPEADRKVLAKENKFLAPFVTGNLRSETLQIIQALKKIFRKESIENKMEVIKALKTLIRGIKIGLMDYFESYTRSETNLPEDIDRQFTRDIGNFYDINYDFYAAFLYELDTSVEAASNQLE</sequence>
<dbReference type="AlphaFoldDB" id="A0A914CD29"/>
<proteinExistence type="predicted"/>
<keyword evidence="2" id="KW-1185">Reference proteome</keyword>
<evidence type="ECO:0000256" key="1">
    <source>
        <dbReference type="SAM" id="SignalP"/>
    </source>
</evidence>
<dbReference type="WBParaSite" id="ACRNAN_Path_904.g3480.t1">
    <property type="protein sequence ID" value="ACRNAN_Path_904.g3480.t1"/>
    <property type="gene ID" value="ACRNAN_Path_904.g3480"/>
</dbReference>
<dbReference type="Proteomes" id="UP000887540">
    <property type="component" value="Unplaced"/>
</dbReference>